<feature type="domain" description="EamA" evidence="8">
    <location>
        <begin position="5"/>
        <end position="135"/>
    </location>
</feature>
<feature type="transmembrane region" description="Helical" evidence="7">
    <location>
        <begin position="142"/>
        <end position="163"/>
    </location>
</feature>
<evidence type="ECO:0000256" key="6">
    <source>
        <dbReference type="ARBA" id="ARBA00023136"/>
    </source>
</evidence>
<evidence type="ECO:0000256" key="7">
    <source>
        <dbReference type="SAM" id="Phobius"/>
    </source>
</evidence>
<feature type="transmembrane region" description="Helical" evidence="7">
    <location>
        <begin position="206"/>
        <end position="226"/>
    </location>
</feature>
<feature type="transmembrane region" description="Helical" evidence="7">
    <location>
        <begin position="64"/>
        <end position="83"/>
    </location>
</feature>
<evidence type="ECO:0000256" key="3">
    <source>
        <dbReference type="ARBA" id="ARBA00022475"/>
    </source>
</evidence>
<dbReference type="EMBL" id="JXLP01000014">
    <property type="protein sequence ID" value="KIL77442.1"/>
    <property type="molecule type" value="Genomic_DNA"/>
</dbReference>
<dbReference type="PANTHER" id="PTHR42920">
    <property type="entry name" value="OS03G0707200 PROTEIN-RELATED"/>
    <property type="match status" value="1"/>
</dbReference>
<organism evidence="9 10">
    <name type="scientific">Bacillus badius</name>
    <dbReference type="NCBI Taxonomy" id="1455"/>
    <lineage>
        <taxon>Bacteria</taxon>
        <taxon>Bacillati</taxon>
        <taxon>Bacillota</taxon>
        <taxon>Bacilli</taxon>
        <taxon>Bacillales</taxon>
        <taxon>Bacillaceae</taxon>
        <taxon>Pseudobacillus</taxon>
    </lineage>
</organism>
<keyword evidence="10" id="KW-1185">Reference proteome</keyword>
<dbReference type="GeneID" id="92778103"/>
<keyword evidence="6 7" id="KW-0472">Membrane</keyword>
<keyword evidence="4 7" id="KW-0812">Transmembrane</keyword>
<name>A0ABR5ARS9_BACBA</name>
<evidence type="ECO:0000256" key="5">
    <source>
        <dbReference type="ARBA" id="ARBA00022989"/>
    </source>
</evidence>
<dbReference type="InterPro" id="IPR051258">
    <property type="entry name" value="Diverse_Substrate_Transporter"/>
</dbReference>
<comment type="subcellular location">
    <subcellularLocation>
        <location evidence="1">Cell membrane</location>
        <topology evidence="1">Multi-pass membrane protein</topology>
    </subcellularLocation>
</comment>
<dbReference type="SUPFAM" id="SSF103481">
    <property type="entry name" value="Multidrug resistance efflux transporter EmrE"/>
    <property type="match status" value="2"/>
</dbReference>
<dbReference type="InterPro" id="IPR000620">
    <property type="entry name" value="EamA_dom"/>
</dbReference>
<feature type="transmembrane region" description="Helical" evidence="7">
    <location>
        <begin position="34"/>
        <end position="52"/>
    </location>
</feature>
<keyword evidence="5 7" id="KW-1133">Transmembrane helix</keyword>
<dbReference type="PANTHER" id="PTHR42920:SF5">
    <property type="entry name" value="EAMA DOMAIN-CONTAINING PROTEIN"/>
    <property type="match status" value="1"/>
</dbReference>
<dbReference type="Proteomes" id="UP000031982">
    <property type="component" value="Unassembled WGS sequence"/>
</dbReference>
<comment type="caution">
    <text evidence="9">The sequence shown here is derived from an EMBL/GenBank/DDBJ whole genome shotgun (WGS) entry which is preliminary data.</text>
</comment>
<dbReference type="Pfam" id="PF00892">
    <property type="entry name" value="EamA"/>
    <property type="match status" value="2"/>
</dbReference>
<protein>
    <submittedName>
        <fullName evidence="9">Permease of the drug/metabolite transporter (DMT) superfamily</fullName>
    </submittedName>
</protein>
<evidence type="ECO:0000313" key="10">
    <source>
        <dbReference type="Proteomes" id="UP000031982"/>
    </source>
</evidence>
<accession>A0ABR5ARS9</accession>
<comment type="similarity">
    <text evidence="2">Belongs to the EamA transporter family.</text>
</comment>
<evidence type="ECO:0000259" key="8">
    <source>
        <dbReference type="Pfam" id="PF00892"/>
    </source>
</evidence>
<feature type="domain" description="EamA" evidence="8">
    <location>
        <begin position="144"/>
        <end position="278"/>
    </location>
</feature>
<evidence type="ECO:0000313" key="9">
    <source>
        <dbReference type="EMBL" id="KIL77442.1"/>
    </source>
</evidence>
<dbReference type="InterPro" id="IPR037185">
    <property type="entry name" value="EmrE-like"/>
</dbReference>
<sequence length="295" mass="31883">MNAFKADLLMLFVTLCWGSSYLFMKMGLASLSEFNVIALRFGLAFLLSAAFFHRRLRLMDREALKFGLLLGSVLFLVFTMLTYGLRTTSASNAGFLVSLTVIFVPLLHSFMLKNKLDAKLMASTLLALTGIGLLTIQPPFRILTGDLLCAAAAFFYALHIILVEQAAQKADPLNVGIIQLGVAGLLGFVFSLMLETPSLPASAEGWIAILMLSIVCSAFGFIIQTVAQKYTSSTKTGLIFSMEPVFAALFGFLFMKEVMNETEILGASLVLFSIVATSLKRGKASLAAERGKAGA</sequence>
<proteinExistence type="inferred from homology"/>
<evidence type="ECO:0000256" key="4">
    <source>
        <dbReference type="ARBA" id="ARBA00022692"/>
    </source>
</evidence>
<feature type="transmembrane region" description="Helical" evidence="7">
    <location>
        <begin position="89"/>
        <end position="108"/>
    </location>
</feature>
<reference evidence="9 10" key="1">
    <citation type="submission" date="2015-01" db="EMBL/GenBank/DDBJ databases">
        <title>Genome Assembly of Bacillus badius MTCC 1458.</title>
        <authorList>
            <person name="Verma A."/>
            <person name="Khatri I."/>
            <person name="Mual P."/>
            <person name="Subramanian S."/>
            <person name="Krishnamurthi S."/>
        </authorList>
    </citation>
    <scope>NUCLEOTIDE SEQUENCE [LARGE SCALE GENOMIC DNA]</scope>
    <source>
        <strain evidence="9 10">MTCC 1458</strain>
    </source>
</reference>
<dbReference type="RefSeq" id="WP_041114132.1">
    <property type="nucleotide sequence ID" value="NZ_CP082364.1"/>
</dbReference>
<gene>
    <name evidence="9" type="ORF">SD77_1428</name>
</gene>
<feature type="transmembrane region" description="Helical" evidence="7">
    <location>
        <begin position="175"/>
        <end position="194"/>
    </location>
</feature>
<feature type="transmembrane region" description="Helical" evidence="7">
    <location>
        <begin position="7"/>
        <end position="28"/>
    </location>
</feature>
<feature type="transmembrane region" description="Helical" evidence="7">
    <location>
        <begin position="238"/>
        <end position="256"/>
    </location>
</feature>
<feature type="transmembrane region" description="Helical" evidence="7">
    <location>
        <begin position="120"/>
        <end position="136"/>
    </location>
</feature>
<evidence type="ECO:0000256" key="1">
    <source>
        <dbReference type="ARBA" id="ARBA00004651"/>
    </source>
</evidence>
<keyword evidence="3" id="KW-1003">Cell membrane</keyword>
<evidence type="ECO:0000256" key="2">
    <source>
        <dbReference type="ARBA" id="ARBA00007362"/>
    </source>
</evidence>